<keyword evidence="5" id="KW-0175">Coiled coil</keyword>
<keyword evidence="4" id="KW-1133">Transmembrane helix</keyword>
<keyword evidence="7" id="KW-0472">Membrane</keyword>
<reference evidence="12" key="1">
    <citation type="submission" date="2020-11" db="EMBL/GenBank/DDBJ databases">
        <authorList>
            <person name="Tran Van P."/>
        </authorList>
    </citation>
    <scope>NUCLEOTIDE SEQUENCE</scope>
</reference>
<evidence type="ECO:0000256" key="1">
    <source>
        <dbReference type="ARBA" id="ARBA00009806"/>
    </source>
</evidence>
<feature type="non-terminal residue" evidence="12">
    <location>
        <position position="1"/>
    </location>
</feature>
<comment type="similarity">
    <text evidence="1 9">Belongs to the Tango11 family.</text>
</comment>
<evidence type="ECO:0000256" key="9">
    <source>
        <dbReference type="RuleBase" id="RU368040"/>
    </source>
</evidence>
<organism evidence="12">
    <name type="scientific">Cyprideis torosa</name>
    <dbReference type="NCBI Taxonomy" id="163714"/>
    <lineage>
        <taxon>Eukaryota</taxon>
        <taxon>Metazoa</taxon>
        <taxon>Ecdysozoa</taxon>
        <taxon>Arthropoda</taxon>
        <taxon>Crustacea</taxon>
        <taxon>Oligostraca</taxon>
        <taxon>Ostracoda</taxon>
        <taxon>Podocopa</taxon>
        <taxon>Podocopida</taxon>
        <taxon>Cytherocopina</taxon>
        <taxon>Cytheroidea</taxon>
        <taxon>Cytherideidae</taxon>
        <taxon>Cyprideis</taxon>
    </lineage>
</organism>
<dbReference type="GO" id="GO:0090141">
    <property type="term" value="P:positive regulation of mitochondrial fission"/>
    <property type="evidence" value="ECO:0007669"/>
    <property type="project" value="UniProtKB-UniRule"/>
</dbReference>
<evidence type="ECO:0000256" key="7">
    <source>
        <dbReference type="ARBA" id="ARBA00023136"/>
    </source>
</evidence>
<gene>
    <name evidence="12" type="ORF">CTOB1V02_LOCUS12099</name>
</gene>
<name>A0A7R8ZRZ6_9CRUS</name>
<evidence type="ECO:0000259" key="11">
    <source>
        <dbReference type="Pfam" id="PF05644"/>
    </source>
</evidence>
<evidence type="ECO:0000256" key="5">
    <source>
        <dbReference type="ARBA" id="ARBA00023054"/>
    </source>
</evidence>
<dbReference type="GO" id="GO:0005777">
    <property type="term" value="C:peroxisome"/>
    <property type="evidence" value="ECO:0007669"/>
    <property type="project" value="UniProtKB-SubCell"/>
</dbReference>
<dbReference type="EMBL" id="OB668250">
    <property type="protein sequence ID" value="CAD7234283.1"/>
    <property type="molecule type" value="Genomic_DNA"/>
</dbReference>
<evidence type="ECO:0000256" key="8">
    <source>
        <dbReference type="ARBA" id="ARBA00023140"/>
    </source>
</evidence>
<evidence type="ECO:0000256" key="6">
    <source>
        <dbReference type="ARBA" id="ARBA00023128"/>
    </source>
</evidence>
<evidence type="ECO:0000256" key="4">
    <source>
        <dbReference type="ARBA" id="ARBA00022989"/>
    </source>
</evidence>
<feature type="region of interest" description="Disordered" evidence="10">
    <location>
        <begin position="150"/>
        <end position="213"/>
    </location>
</feature>
<feature type="compositionally biased region" description="Low complexity" evidence="10">
    <location>
        <begin position="7"/>
        <end position="20"/>
    </location>
</feature>
<comment type="subcellular location">
    <subcellularLocation>
        <location evidence="9">Mitochondrion outer membrane</location>
        <topology evidence="9">Single-pass type IV membrane protein</topology>
    </subcellularLocation>
    <subcellularLocation>
        <location evidence="9">Peroxisome</location>
    </subcellularLocation>
</comment>
<keyword evidence="6 9" id="KW-0496">Mitochondrion</keyword>
<evidence type="ECO:0000256" key="10">
    <source>
        <dbReference type="SAM" id="MobiDB-lite"/>
    </source>
</evidence>
<dbReference type="GO" id="GO:0090314">
    <property type="term" value="P:positive regulation of protein targeting to membrane"/>
    <property type="evidence" value="ECO:0007669"/>
    <property type="project" value="UniProtKB-UniRule"/>
</dbReference>
<dbReference type="Pfam" id="PF05644">
    <property type="entry name" value="Miff"/>
    <property type="match status" value="1"/>
</dbReference>
<feature type="domain" description="Mff-like" evidence="11">
    <location>
        <begin position="29"/>
        <end position="161"/>
    </location>
</feature>
<sequence length="360" mass="39649">KFFCPQAAMSSSASASSSSSPVHLRRDPETLYYDPGYTADISMKMRVPKSIRVGSGGKFEGSGGIYDEDISQLRRFKENLEEVNETRKARLSMVVPERILVVGGEQHIGAKGPPRELQLEQAVLPPDPGTIRVHTPPRVLTVEELLEAERANQQAQAQREAEENLAPLQNGGNDHRRSRGGEATAAPFHHETHHPPLPNGPLQGDATSSFTGDAASNDAALLRHQVRKQQDSLKTSGPLKMVSKEVKKDAPVLWRGRKLWEVKRNSAFVPVLRRSQSTVGFGIMTVDLIPLLGERSHPGVSDVGPYWEGLTLIVCSVHPVHCLFSRYPVSVNEDMKFVYVKDREEPKNNAVTGPLPPLSQ</sequence>
<keyword evidence="8 9" id="KW-0576">Peroxisome</keyword>
<feature type="region of interest" description="Disordered" evidence="10">
    <location>
        <begin position="1"/>
        <end position="28"/>
    </location>
</feature>
<dbReference type="PANTHER" id="PTHR16501:SF6">
    <property type="entry name" value="TRANSPORT AND GOLGI ORGANIZATION PROTEIN 11"/>
    <property type="match status" value="1"/>
</dbReference>
<keyword evidence="3 9" id="KW-1000">Mitochondrion outer membrane</keyword>
<comment type="function">
    <text evidence="9">Plays a role in mitochondrial and peroxisomal fission. Promotes the recruitment and association of the fission mediator dynamin-related protein 1 (DNM1L) to the mitochondrial surface.</text>
</comment>
<keyword evidence="2" id="KW-0812">Transmembrane</keyword>
<evidence type="ECO:0000256" key="3">
    <source>
        <dbReference type="ARBA" id="ARBA00022787"/>
    </source>
</evidence>
<evidence type="ECO:0000313" key="12">
    <source>
        <dbReference type="EMBL" id="CAD7234283.1"/>
    </source>
</evidence>
<dbReference type="GO" id="GO:0000266">
    <property type="term" value="P:mitochondrial fission"/>
    <property type="evidence" value="ECO:0007669"/>
    <property type="project" value="UniProtKB-UniRule"/>
</dbReference>
<evidence type="ECO:0000256" key="2">
    <source>
        <dbReference type="ARBA" id="ARBA00022692"/>
    </source>
</evidence>
<accession>A0A7R8ZRZ6</accession>
<protein>
    <recommendedName>
        <fullName evidence="9">Mitochondrial fission factor</fullName>
    </recommendedName>
</protein>
<dbReference type="AlphaFoldDB" id="A0A7R8ZRZ6"/>
<dbReference type="InterPro" id="IPR039433">
    <property type="entry name" value="Mff-like_dom"/>
</dbReference>
<proteinExistence type="inferred from homology"/>
<dbReference type="OrthoDB" id="5986838at2759"/>
<dbReference type="PANTHER" id="PTHR16501">
    <property type="entry name" value="TRANSPORT AND GOLGI ORGANIZATION PROTEIN 11"/>
    <property type="match status" value="1"/>
</dbReference>
<dbReference type="InterPro" id="IPR008518">
    <property type="entry name" value="Mff/Tango-11"/>
</dbReference>
<dbReference type="GO" id="GO:0005741">
    <property type="term" value="C:mitochondrial outer membrane"/>
    <property type="evidence" value="ECO:0007669"/>
    <property type="project" value="UniProtKB-SubCell"/>
</dbReference>